<protein>
    <submittedName>
        <fullName evidence="9">Glutamine transport ATP-binding protein GlnQ</fullName>
        <ecNumber evidence="9">3.6.3.-</ecNumber>
    </submittedName>
</protein>
<evidence type="ECO:0000256" key="1">
    <source>
        <dbReference type="ARBA" id="ARBA00004417"/>
    </source>
</evidence>
<dbReference type="GO" id="GO:0005886">
    <property type="term" value="C:plasma membrane"/>
    <property type="evidence" value="ECO:0007669"/>
    <property type="project" value="UniProtKB-SubCell"/>
</dbReference>
<dbReference type="EC" id="3.6.3.-" evidence="9"/>
<dbReference type="GO" id="GO:0005524">
    <property type="term" value="F:ATP binding"/>
    <property type="evidence" value="ECO:0007669"/>
    <property type="project" value="UniProtKB-KW"/>
</dbReference>
<keyword evidence="7" id="KW-0029">Amino-acid transport</keyword>
<dbReference type="GO" id="GO:0015424">
    <property type="term" value="F:ABC-type amino acid transporter activity"/>
    <property type="evidence" value="ECO:0007669"/>
    <property type="project" value="InterPro"/>
</dbReference>
<evidence type="ECO:0000256" key="7">
    <source>
        <dbReference type="ARBA" id="ARBA00022970"/>
    </source>
</evidence>
<gene>
    <name evidence="9" type="ORF">FX983_00093</name>
</gene>
<evidence type="ECO:0000256" key="6">
    <source>
        <dbReference type="ARBA" id="ARBA00022840"/>
    </source>
</evidence>
<dbReference type="FunFam" id="3.40.50.300:FF:000020">
    <property type="entry name" value="Amino acid ABC transporter ATP-binding component"/>
    <property type="match status" value="1"/>
</dbReference>
<dbReference type="AlphaFoldDB" id="A0A6L5BY84"/>
<feature type="domain" description="ABC transporter" evidence="8">
    <location>
        <begin position="5"/>
        <end position="239"/>
    </location>
</feature>
<dbReference type="PROSITE" id="PS00211">
    <property type="entry name" value="ABC_TRANSPORTER_1"/>
    <property type="match status" value="1"/>
</dbReference>
<keyword evidence="4" id="KW-0997">Cell inner membrane</keyword>
<evidence type="ECO:0000259" key="8">
    <source>
        <dbReference type="PROSITE" id="PS50893"/>
    </source>
</evidence>
<keyword evidence="3" id="KW-0813">Transport</keyword>
<evidence type="ECO:0000313" key="10">
    <source>
        <dbReference type="Proteomes" id="UP000475265"/>
    </source>
</evidence>
<dbReference type="InterPro" id="IPR017871">
    <property type="entry name" value="ABC_transporter-like_CS"/>
</dbReference>
<dbReference type="Pfam" id="PF00005">
    <property type="entry name" value="ABC_tran"/>
    <property type="match status" value="1"/>
</dbReference>
<dbReference type="EMBL" id="JAAAXX010000001">
    <property type="protein sequence ID" value="KAF2392144.1"/>
    <property type="molecule type" value="Genomic_DNA"/>
</dbReference>
<dbReference type="Gene3D" id="3.40.50.300">
    <property type="entry name" value="P-loop containing nucleotide triphosphate hydrolases"/>
    <property type="match status" value="1"/>
</dbReference>
<organism evidence="9 10">
    <name type="scientific">Pseudomonas frederiksbergensis</name>
    <dbReference type="NCBI Taxonomy" id="104087"/>
    <lineage>
        <taxon>Bacteria</taxon>
        <taxon>Pseudomonadati</taxon>
        <taxon>Pseudomonadota</taxon>
        <taxon>Gammaproteobacteria</taxon>
        <taxon>Pseudomonadales</taxon>
        <taxon>Pseudomonadaceae</taxon>
        <taxon>Pseudomonas</taxon>
    </lineage>
</organism>
<dbReference type="SMART" id="SM00382">
    <property type="entry name" value="AAA"/>
    <property type="match status" value="1"/>
</dbReference>
<dbReference type="Proteomes" id="UP000475265">
    <property type="component" value="Unassembled WGS sequence"/>
</dbReference>
<dbReference type="PROSITE" id="PS50893">
    <property type="entry name" value="ABC_TRANSPORTER_2"/>
    <property type="match status" value="1"/>
</dbReference>
<sequence length="260" mass="29322">MSALIEFKGFNKFFGEQQVLKEIDLSVKPGEVIVILGPSGCGKSTLLRCLNGLEVAHSGSLNFNGRELLDKGTDWRDVRQQIGMVFQSYHLFPHMNVLENLLLGPVKVQKRDRRDARAQAEALLERVGLLDKRDAYPRQLSGGQQQRIAIVRSLCMNPKVMLFDEVTAALDPEMVKEVLEVIQGLAREGMTLLIVTHEMAFARAVADRIVFMDAGRILEQNPPELFFTNPQTARAQQFLEKFSYVEALPKKTQTKELEPL</sequence>
<keyword evidence="4" id="KW-1003">Cell membrane</keyword>
<dbReference type="PANTHER" id="PTHR43166">
    <property type="entry name" value="AMINO ACID IMPORT ATP-BINDING PROTEIN"/>
    <property type="match status" value="1"/>
</dbReference>
<dbReference type="InterPro" id="IPR003593">
    <property type="entry name" value="AAA+_ATPase"/>
</dbReference>
<dbReference type="InterPro" id="IPR030679">
    <property type="entry name" value="ABC_ATPase_HisP-typ"/>
</dbReference>
<dbReference type="PIRSF" id="PIRSF039085">
    <property type="entry name" value="ABC_ATPase_HisP"/>
    <property type="match status" value="1"/>
</dbReference>
<dbReference type="RefSeq" id="WP_163907704.1">
    <property type="nucleotide sequence ID" value="NZ_JAAAXX010000001.1"/>
</dbReference>
<evidence type="ECO:0000256" key="3">
    <source>
        <dbReference type="ARBA" id="ARBA00022448"/>
    </source>
</evidence>
<dbReference type="InterPro" id="IPR027417">
    <property type="entry name" value="P-loop_NTPase"/>
</dbReference>
<keyword evidence="4" id="KW-0472">Membrane</keyword>
<comment type="caution">
    <text evidence="9">The sequence shown here is derived from an EMBL/GenBank/DDBJ whole genome shotgun (WGS) entry which is preliminary data.</text>
</comment>
<keyword evidence="9" id="KW-0378">Hydrolase</keyword>
<keyword evidence="6 9" id="KW-0067">ATP-binding</keyword>
<reference evidence="9 10" key="1">
    <citation type="submission" date="2019-12" db="EMBL/GenBank/DDBJ databases">
        <title>Endophytic bacteria associated with Panax ginseng seedlings.</title>
        <authorList>
            <person name="Park J.M."/>
            <person name="Shin R."/>
            <person name="Jo S.H."/>
        </authorList>
    </citation>
    <scope>NUCLEOTIDE SEQUENCE [LARGE SCALE GENOMIC DNA]</scope>
    <source>
        <strain evidence="9 10">PgKB32</strain>
    </source>
</reference>
<dbReference type="SUPFAM" id="SSF52540">
    <property type="entry name" value="P-loop containing nucleoside triphosphate hydrolases"/>
    <property type="match status" value="1"/>
</dbReference>
<dbReference type="InterPro" id="IPR050086">
    <property type="entry name" value="MetN_ABC_transporter-like"/>
</dbReference>
<evidence type="ECO:0000313" key="9">
    <source>
        <dbReference type="EMBL" id="KAF2392144.1"/>
    </source>
</evidence>
<proteinExistence type="inferred from homology"/>
<dbReference type="PANTHER" id="PTHR43166:SF4">
    <property type="entry name" value="PHOSPHONATES IMPORT ATP-BINDING PROTEIN PHNC"/>
    <property type="match status" value="1"/>
</dbReference>
<evidence type="ECO:0000256" key="5">
    <source>
        <dbReference type="ARBA" id="ARBA00022741"/>
    </source>
</evidence>
<evidence type="ECO:0000256" key="4">
    <source>
        <dbReference type="ARBA" id="ARBA00022519"/>
    </source>
</evidence>
<evidence type="ECO:0000256" key="2">
    <source>
        <dbReference type="ARBA" id="ARBA00005417"/>
    </source>
</evidence>
<name>A0A6L5BY84_9PSED</name>
<dbReference type="CDD" id="cd03262">
    <property type="entry name" value="ABC_HisP_GlnQ"/>
    <property type="match status" value="1"/>
</dbReference>
<accession>A0A6L5BY84</accession>
<dbReference type="GO" id="GO:0016887">
    <property type="term" value="F:ATP hydrolysis activity"/>
    <property type="evidence" value="ECO:0007669"/>
    <property type="project" value="InterPro"/>
</dbReference>
<dbReference type="InterPro" id="IPR003439">
    <property type="entry name" value="ABC_transporter-like_ATP-bd"/>
</dbReference>
<comment type="subcellular location">
    <subcellularLocation>
        <location evidence="1">Cell inner membrane</location>
        <topology evidence="1">Peripheral membrane protein</topology>
    </subcellularLocation>
</comment>
<comment type="similarity">
    <text evidence="2">Belongs to the ABC transporter superfamily.</text>
</comment>
<keyword evidence="5" id="KW-0547">Nucleotide-binding</keyword>